<comment type="similarity">
    <text evidence="8">Belongs to the nanos family.</text>
</comment>
<evidence type="ECO:0000313" key="12">
    <source>
        <dbReference type="Proteomes" id="UP000614350"/>
    </source>
</evidence>
<feature type="region of interest" description="Disordered" evidence="9">
    <location>
        <begin position="132"/>
        <end position="167"/>
    </location>
</feature>
<dbReference type="InterPro" id="IPR008705">
    <property type="entry name" value="Nanos/Xcar2"/>
</dbReference>
<keyword evidence="2" id="KW-0963">Cytoplasm</keyword>
<evidence type="ECO:0000259" key="10">
    <source>
        <dbReference type="PROSITE" id="PS51522"/>
    </source>
</evidence>
<evidence type="ECO:0000256" key="5">
    <source>
        <dbReference type="ARBA" id="ARBA00022833"/>
    </source>
</evidence>
<keyword evidence="12" id="KW-1185">Reference proteome</keyword>
<dbReference type="EMBL" id="JACSEA010000024">
    <property type="protein sequence ID" value="KAF7378809.1"/>
    <property type="molecule type" value="Genomic_DNA"/>
</dbReference>
<dbReference type="GO" id="GO:0006417">
    <property type="term" value="P:regulation of translation"/>
    <property type="evidence" value="ECO:0007669"/>
    <property type="project" value="UniProtKB-UniRule"/>
</dbReference>
<evidence type="ECO:0000256" key="4">
    <source>
        <dbReference type="ARBA" id="ARBA00022771"/>
    </source>
</evidence>
<name>A0A834J1B0_VESVU</name>
<evidence type="ECO:0000256" key="8">
    <source>
        <dbReference type="PROSITE-ProRule" id="PRU00855"/>
    </source>
</evidence>
<evidence type="ECO:0000256" key="3">
    <source>
        <dbReference type="ARBA" id="ARBA00022723"/>
    </source>
</evidence>
<dbReference type="Pfam" id="PF05741">
    <property type="entry name" value="zf-nanos"/>
    <property type="match status" value="1"/>
</dbReference>
<evidence type="ECO:0000256" key="2">
    <source>
        <dbReference type="ARBA" id="ARBA00022490"/>
    </source>
</evidence>
<dbReference type="AlphaFoldDB" id="A0A834J1B0"/>
<accession>A0A834J1B0</accession>
<evidence type="ECO:0000256" key="7">
    <source>
        <dbReference type="ARBA" id="ARBA00022884"/>
    </source>
</evidence>
<dbReference type="PROSITE" id="PS51522">
    <property type="entry name" value="ZF_NANOS"/>
    <property type="match status" value="1"/>
</dbReference>
<dbReference type="Proteomes" id="UP000614350">
    <property type="component" value="Unassembled WGS sequence"/>
</dbReference>
<dbReference type="GO" id="GO:0008270">
    <property type="term" value="F:zinc ion binding"/>
    <property type="evidence" value="ECO:0007669"/>
    <property type="project" value="UniProtKB-KW"/>
</dbReference>
<evidence type="ECO:0000313" key="11">
    <source>
        <dbReference type="EMBL" id="KAF7378809.1"/>
    </source>
</evidence>
<keyword evidence="4 8" id="KW-0863">Zinc-finger</keyword>
<comment type="caution">
    <text evidence="11">The sequence shown here is derived from an EMBL/GenBank/DDBJ whole genome shotgun (WGS) entry which is preliminary data.</text>
</comment>
<dbReference type="GO" id="GO:0003723">
    <property type="term" value="F:RNA binding"/>
    <property type="evidence" value="ECO:0007669"/>
    <property type="project" value="UniProtKB-UniRule"/>
</dbReference>
<organism evidence="11 12">
    <name type="scientific">Vespula vulgaris</name>
    <name type="common">Yellow jacket</name>
    <name type="synonym">Wasp</name>
    <dbReference type="NCBI Taxonomy" id="7454"/>
    <lineage>
        <taxon>Eukaryota</taxon>
        <taxon>Metazoa</taxon>
        <taxon>Ecdysozoa</taxon>
        <taxon>Arthropoda</taxon>
        <taxon>Hexapoda</taxon>
        <taxon>Insecta</taxon>
        <taxon>Pterygota</taxon>
        <taxon>Neoptera</taxon>
        <taxon>Endopterygota</taxon>
        <taxon>Hymenoptera</taxon>
        <taxon>Apocrita</taxon>
        <taxon>Aculeata</taxon>
        <taxon>Vespoidea</taxon>
        <taxon>Vespidae</taxon>
        <taxon>Vespinae</taxon>
        <taxon>Vespula</taxon>
    </lineage>
</organism>
<feature type="compositionally biased region" description="Polar residues" evidence="9">
    <location>
        <begin position="133"/>
        <end position="160"/>
    </location>
</feature>
<evidence type="ECO:0000256" key="9">
    <source>
        <dbReference type="SAM" id="MobiDB-lite"/>
    </source>
</evidence>
<protein>
    <recommendedName>
        <fullName evidence="10">Nanos-type domain-containing protein</fullName>
    </recommendedName>
</protein>
<keyword evidence="3" id="KW-0479">Metal-binding</keyword>
<dbReference type="PANTHER" id="PTHR12887">
    <property type="entry name" value="NANOS PROTEIN"/>
    <property type="match status" value="1"/>
</dbReference>
<comment type="subcellular location">
    <subcellularLocation>
        <location evidence="1">Cytoplasm</location>
    </subcellularLocation>
</comment>
<evidence type="ECO:0000256" key="6">
    <source>
        <dbReference type="ARBA" id="ARBA00022845"/>
    </source>
</evidence>
<dbReference type="InterPro" id="IPR024161">
    <property type="entry name" value="Znf_nanos-typ"/>
</dbReference>
<evidence type="ECO:0000256" key="1">
    <source>
        <dbReference type="ARBA" id="ARBA00004496"/>
    </source>
</evidence>
<dbReference type="InterPro" id="IPR038129">
    <property type="entry name" value="Nanos_sf"/>
</dbReference>
<sequence length="167" mass="19493">MLRKTLNFKVIIVTYYITFRYNRKIYFKVASLSKMDDVMEEFRHNGRDFEYCPDVDDYPQPVPNIRRKKPKKPLPNVCVFCRNNGVEEIYYRQHLIKYADGRVQCPVLRAYTCPICGATGDTAHTVSHCPMRSKNSASYQSKPSIETISTTNDPKLQRSSIGKRRQK</sequence>
<keyword evidence="7 8" id="KW-0694">RNA-binding</keyword>
<dbReference type="Gene3D" id="4.10.60.30">
    <property type="entry name" value="Nanos, RNA-binding domain"/>
    <property type="match status" value="1"/>
</dbReference>
<keyword evidence="5" id="KW-0862">Zinc</keyword>
<dbReference type="GO" id="GO:0005737">
    <property type="term" value="C:cytoplasm"/>
    <property type="evidence" value="ECO:0007669"/>
    <property type="project" value="UniProtKB-SubCell"/>
</dbReference>
<proteinExistence type="inferred from homology"/>
<feature type="domain" description="Nanos-type" evidence="10">
    <location>
        <begin position="77"/>
        <end position="131"/>
    </location>
</feature>
<gene>
    <name evidence="11" type="ORF">HZH66_015043</name>
</gene>
<reference evidence="11" key="1">
    <citation type="journal article" date="2020" name="G3 (Bethesda)">
        <title>High-Quality Assemblies for Three Invasive Social Wasps from the &lt;i&gt;Vespula&lt;/i&gt; Genus.</title>
        <authorList>
            <person name="Harrop T.W.R."/>
            <person name="Guhlin J."/>
            <person name="McLaughlin G.M."/>
            <person name="Permina E."/>
            <person name="Stockwell P."/>
            <person name="Gilligan J."/>
            <person name="Le Lec M.F."/>
            <person name="Gruber M.A.M."/>
            <person name="Quinn O."/>
            <person name="Lovegrove M."/>
            <person name="Duncan E.J."/>
            <person name="Remnant E.J."/>
            <person name="Van Eeckhoven J."/>
            <person name="Graham B."/>
            <person name="Knapp R.A."/>
            <person name="Langford K.W."/>
            <person name="Kronenberg Z."/>
            <person name="Press M.O."/>
            <person name="Eacker S.M."/>
            <person name="Wilson-Rankin E.E."/>
            <person name="Purcell J."/>
            <person name="Lester P.J."/>
            <person name="Dearden P.K."/>
        </authorList>
    </citation>
    <scope>NUCLEOTIDE SEQUENCE</scope>
    <source>
        <strain evidence="11">Marl-1</strain>
    </source>
</reference>
<keyword evidence="6 8" id="KW-0810">Translation regulation</keyword>